<dbReference type="SUPFAM" id="SSF51735">
    <property type="entry name" value="NAD(P)-binding Rossmann-fold domains"/>
    <property type="match status" value="1"/>
</dbReference>
<gene>
    <name evidence="8" type="primary">NRBF1</name>
    <name evidence="8" type="ORF">TSPGSL018_1066</name>
</gene>
<keyword evidence="3" id="KW-0521">NADP</keyword>
<keyword evidence="4" id="KW-0809">Transit peptide</keyword>
<dbReference type="GO" id="GO:0016491">
    <property type="term" value="F:oxidoreductase activity"/>
    <property type="evidence" value="ECO:0007669"/>
    <property type="project" value="UniProtKB-KW"/>
</dbReference>
<keyword evidence="6" id="KW-0496">Mitochondrion</keyword>
<organism evidence="8">
    <name type="scientific">Tetraselmis sp. GSL018</name>
    <dbReference type="NCBI Taxonomy" id="582737"/>
    <lineage>
        <taxon>Eukaryota</taxon>
        <taxon>Viridiplantae</taxon>
        <taxon>Chlorophyta</taxon>
        <taxon>core chlorophytes</taxon>
        <taxon>Chlorodendrophyceae</taxon>
        <taxon>Chlorodendrales</taxon>
        <taxon>Chlorodendraceae</taxon>
        <taxon>Tetraselmis</taxon>
    </lineage>
</organism>
<feature type="domain" description="Alcohol dehydrogenase-like C-terminal" evidence="7">
    <location>
        <begin position="92"/>
        <end position="211"/>
    </location>
</feature>
<dbReference type="CDD" id="cd08290">
    <property type="entry name" value="ETR"/>
    <property type="match status" value="1"/>
</dbReference>
<comment type="similarity">
    <text evidence="2">Belongs to the zinc-containing alcohol dehydrogenase family. Quinone oxidoreductase subfamily.</text>
</comment>
<evidence type="ECO:0000256" key="5">
    <source>
        <dbReference type="ARBA" id="ARBA00023002"/>
    </source>
</evidence>
<dbReference type="AlphaFoldDB" id="A0A061RIL2"/>
<reference evidence="8" key="1">
    <citation type="submission" date="2014-05" db="EMBL/GenBank/DDBJ databases">
        <title>The transcriptome of the halophilic microalga Tetraselmis sp. GSL018 isolated from the Great Salt Lake, Utah.</title>
        <authorList>
            <person name="Jinkerson R.E."/>
            <person name="D'Adamo S."/>
            <person name="Posewitz M.C."/>
        </authorList>
    </citation>
    <scope>NUCLEOTIDE SEQUENCE</scope>
    <source>
        <strain evidence="8">GSL018</strain>
    </source>
</reference>
<evidence type="ECO:0000259" key="7">
    <source>
        <dbReference type="Pfam" id="PF00107"/>
    </source>
</evidence>
<dbReference type="InterPro" id="IPR051034">
    <property type="entry name" value="Mito_Enoyl-ACP_Reductase"/>
</dbReference>
<sequence length="263" mass="28019">MEGVGVVKALGAEVRASDLAPGDRVVPLDPMLGTWRSLAALPAASLYRIPECLPELPAACLTINPPTALCLLERFVDLEEGSVIVQNGANSAIGKAVVEVAASRGIKTLNIVRDRPNWDDVAERLTAIGATAVIRPEEAKAAGAGWKPALGLDCVGGESATAIAKLLRPGGTMVTYGAMSLKPISISAPLLIFKDLRIRGFALSKESTPDLKAKLLDRVITLAQKGLFASSRFEEFALEDYQEALQFCERGFRDSKAILRISH</sequence>
<evidence type="ECO:0000313" key="8">
    <source>
        <dbReference type="EMBL" id="JAC71828.1"/>
    </source>
</evidence>
<protein>
    <submittedName>
        <fullName evidence="8">Mitochondrial trans-2-enoyl-CoA reductase</fullName>
    </submittedName>
</protein>
<dbReference type="InterPro" id="IPR011032">
    <property type="entry name" value="GroES-like_sf"/>
</dbReference>
<dbReference type="Gene3D" id="3.40.50.720">
    <property type="entry name" value="NAD(P)-binding Rossmann-like Domain"/>
    <property type="match status" value="1"/>
</dbReference>
<evidence type="ECO:0000256" key="6">
    <source>
        <dbReference type="ARBA" id="ARBA00023128"/>
    </source>
</evidence>
<comment type="subcellular location">
    <subcellularLocation>
        <location evidence="1">Mitochondrion</location>
    </subcellularLocation>
</comment>
<dbReference type="PANTHER" id="PTHR43981:SF2">
    <property type="entry name" value="ENOYL-[ACYL-CARRIER-PROTEIN] REDUCTASE, MITOCHONDRIAL"/>
    <property type="match status" value="1"/>
</dbReference>
<evidence type="ECO:0000256" key="4">
    <source>
        <dbReference type="ARBA" id="ARBA00022946"/>
    </source>
</evidence>
<dbReference type="SUPFAM" id="SSF50129">
    <property type="entry name" value="GroES-like"/>
    <property type="match status" value="1"/>
</dbReference>
<dbReference type="PANTHER" id="PTHR43981">
    <property type="entry name" value="ENOYL-[ACYL-CARRIER-PROTEIN] REDUCTASE, MITOCHONDRIAL"/>
    <property type="match status" value="1"/>
</dbReference>
<evidence type="ECO:0000256" key="1">
    <source>
        <dbReference type="ARBA" id="ARBA00004173"/>
    </source>
</evidence>
<name>A0A061RIL2_9CHLO</name>
<dbReference type="InterPro" id="IPR013149">
    <property type="entry name" value="ADH-like_C"/>
</dbReference>
<keyword evidence="5" id="KW-0560">Oxidoreductase</keyword>
<evidence type="ECO:0000256" key="3">
    <source>
        <dbReference type="ARBA" id="ARBA00022857"/>
    </source>
</evidence>
<dbReference type="GO" id="GO:0006631">
    <property type="term" value="P:fatty acid metabolic process"/>
    <property type="evidence" value="ECO:0007669"/>
    <property type="project" value="TreeGrafter"/>
</dbReference>
<accession>A0A061RIL2</accession>
<evidence type="ECO:0000256" key="2">
    <source>
        <dbReference type="ARBA" id="ARBA00010371"/>
    </source>
</evidence>
<dbReference type="InterPro" id="IPR036291">
    <property type="entry name" value="NAD(P)-bd_dom_sf"/>
</dbReference>
<dbReference type="Gene3D" id="3.90.180.10">
    <property type="entry name" value="Medium-chain alcohol dehydrogenases, catalytic domain"/>
    <property type="match status" value="1"/>
</dbReference>
<dbReference type="EMBL" id="GBEZ01014233">
    <property type="protein sequence ID" value="JAC71828.1"/>
    <property type="molecule type" value="Transcribed_RNA"/>
</dbReference>
<dbReference type="Pfam" id="PF00107">
    <property type="entry name" value="ADH_zinc_N"/>
    <property type="match status" value="1"/>
</dbReference>
<dbReference type="GO" id="GO:0005739">
    <property type="term" value="C:mitochondrion"/>
    <property type="evidence" value="ECO:0007669"/>
    <property type="project" value="UniProtKB-SubCell"/>
</dbReference>
<proteinExistence type="inferred from homology"/>